<dbReference type="SUPFAM" id="SSF50249">
    <property type="entry name" value="Nucleic acid-binding proteins"/>
    <property type="match status" value="1"/>
</dbReference>
<dbReference type="GO" id="GO:0003723">
    <property type="term" value="F:RNA binding"/>
    <property type="evidence" value="ECO:0007669"/>
    <property type="project" value="UniProtKB-KW"/>
</dbReference>
<dbReference type="Pfam" id="PF21262">
    <property type="entry name" value="RRP40_S1"/>
    <property type="match status" value="1"/>
</dbReference>
<organism evidence="5 6">
    <name type="scientific">Heliocybe sulcata</name>
    <dbReference type="NCBI Taxonomy" id="5364"/>
    <lineage>
        <taxon>Eukaryota</taxon>
        <taxon>Fungi</taxon>
        <taxon>Dikarya</taxon>
        <taxon>Basidiomycota</taxon>
        <taxon>Agaricomycotina</taxon>
        <taxon>Agaricomycetes</taxon>
        <taxon>Gloeophyllales</taxon>
        <taxon>Gloeophyllaceae</taxon>
        <taxon>Heliocybe</taxon>
    </lineage>
</organism>
<dbReference type="Gene3D" id="3.30.1370.10">
    <property type="entry name" value="K Homology domain, type 1"/>
    <property type="match status" value="1"/>
</dbReference>
<dbReference type="PANTHER" id="PTHR21321:SF1">
    <property type="entry name" value="EXOSOME COMPLEX COMPONENT RRP40"/>
    <property type="match status" value="1"/>
</dbReference>
<dbReference type="CDD" id="cd22526">
    <property type="entry name" value="KH-I_Rrp40"/>
    <property type="match status" value="1"/>
</dbReference>
<dbReference type="GO" id="GO:0071034">
    <property type="term" value="P:CUT catabolic process"/>
    <property type="evidence" value="ECO:0007669"/>
    <property type="project" value="TreeGrafter"/>
</dbReference>
<evidence type="ECO:0000256" key="3">
    <source>
        <dbReference type="ARBA" id="ARBA00022884"/>
    </source>
</evidence>
<dbReference type="SUPFAM" id="SSF54791">
    <property type="entry name" value="Eukaryotic type KH-domain (KH-domain type I)"/>
    <property type="match status" value="1"/>
</dbReference>
<dbReference type="InterPro" id="IPR036612">
    <property type="entry name" value="KH_dom_type_1_sf"/>
</dbReference>
<dbReference type="Proteomes" id="UP000305948">
    <property type="component" value="Unassembled WGS sequence"/>
</dbReference>
<keyword evidence="6" id="KW-1185">Reference proteome</keyword>
<evidence type="ECO:0000256" key="2">
    <source>
        <dbReference type="ARBA" id="ARBA00022835"/>
    </source>
</evidence>
<proteinExistence type="predicted"/>
<dbReference type="InterPro" id="IPR026699">
    <property type="entry name" value="Exosome_RNA_bind1/RRP40/RRP4"/>
</dbReference>
<keyword evidence="2" id="KW-0271">Exosome</keyword>
<gene>
    <name evidence="5" type="ORF">OE88DRAFT_1657933</name>
</gene>
<dbReference type="OrthoDB" id="340500at2759"/>
<dbReference type="STRING" id="5364.A0A5C3N5Y0"/>
<dbReference type="Gene3D" id="2.40.50.140">
    <property type="entry name" value="Nucleic acid-binding proteins"/>
    <property type="match status" value="1"/>
</dbReference>
<keyword evidence="3" id="KW-0694">RNA-binding</keyword>
<dbReference type="InterPro" id="IPR004088">
    <property type="entry name" value="KH_dom_type_1"/>
</dbReference>
<dbReference type="GO" id="GO:0000467">
    <property type="term" value="P:exonucleolytic trimming to generate mature 3'-end of 5.8S rRNA from tricistronic rRNA transcript (SSU-rRNA, 5.8S rRNA, LSU-rRNA)"/>
    <property type="evidence" value="ECO:0007669"/>
    <property type="project" value="TreeGrafter"/>
</dbReference>
<dbReference type="GO" id="GO:0000177">
    <property type="term" value="C:cytoplasmic exosome (RNase complex)"/>
    <property type="evidence" value="ECO:0007669"/>
    <property type="project" value="TreeGrafter"/>
</dbReference>
<accession>A0A5C3N5Y0</accession>
<name>A0A5C3N5Y0_9AGAM</name>
<dbReference type="InterPro" id="IPR012340">
    <property type="entry name" value="NA-bd_OB-fold"/>
</dbReference>
<evidence type="ECO:0000313" key="6">
    <source>
        <dbReference type="Proteomes" id="UP000305948"/>
    </source>
</evidence>
<dbReference type="GO" id="GO:0000176">
    <property type="term" value="C:nuclear exosome (RNase complex)"/>
    <property type="evidence" value="ECO:0007669"/>
    <property type="project" value="TreeGrafter"/>
</dbReference>
<dbReference type="GO" id="GO:0071051">
    <property type="term" value="P:poly(A)-dependent snoRNA 3'-end processing"/>
    <property type="evidence" value="ECO:0007669"/>
    <property type="project" value="TreeGrafter"/>
</dbReference>
<evidence type="ECO:0000256" key="1">
    <source>
        <dbReference type="ARBA" id="ARBA00004123"/>
    </source>
</evidence>
<comment type="subcellular location">
    <subcellularLocation>
        <location evidence="1">Nucleus</location>
    </subcellularLocation>
</comment>
<evidence type="ECO:0000259" key="4">
    <source>
        <dbReference type="Pfam" id="PF15985"/>
    </source>
</evidence>
<evidence type="ECO:0000313" key="5">
    <source>
        <dbReference type="EMBL" id="TFK52592.1"/>
    </source>
</evidence>
<sequence length="141" mass="15512">MANLDALAFEGATKRNKPNMKVGALVYARVSLAHKDMEPELECFNAQTHKSAGFGELKEGFMVRCSLKMCRLLHDPSHFLLPLLGSKFPMEVAAGMNGRVWVNAKEPRQIISMTRCIEAVDPDGGGLDELGTKKFLGALDY</sequence>
<dbReference type="EMBL" id="ML213509">
    <property type="protein sequence ID" value="TFK52592.1"/>
    <property type="molecule type" value="Genomic_DNA"/>
</dbReference>
<dbReference type="PANTHER" id="PTHR21321">
    <property type="entry name" value="PNAS-3 RELATED"/>
    <property type="match status" value="1"/>
</dbReference>
<reference evidence="5 6" key="1">
    <citation type="journal article" date="2019" name="Nat. Ecol. Evol.">
        <title>Megaphylogeny resolves global patterns of mushroom evolution.</title>
        <authorList>
            <person name="Varga T."/>
            <person name="Krizsan K."/>
            <person name="Foldi C."/>
            <person name="Dima B."/>
            <person name="Sanchez-Garcia M."/>
            <person name="Sanchez-Ramirez S."/>
            <person name="Szollosi G.J."/>
            <person name="Szarkandi J.G."/>
            <person name="Papp V."/>
            <person name="Albert L."/>
            <person name="Andreopoulos W."/>
            <person name="Angelini C."/>
            <person name="Antonin V."/>
            <person name="Barry K.W."/>
            <person name="Bougher N.L."/>
            <person name="Buchanan P."/>
            <person name="Buyck B."/>
            <person name="Bense V."/>
            <person name="Catcheside P."/>
            <person name="Chovatia M."/>
            <person name="Cooper J."/>
            <person name="Damon W."/>
            <person name="Desjardin D."/>
            <person name="Finy P."/>
            <person name="Geml J."/>
            <person name="Haridas S."/>
            <person name="Hughes K."/>
            <person name="Justo A."/>
            <person name="Karasinski D."/>
            <person name="Kautmanova I."/>
            <person name="Kiss B."/>
            <person name="Kocsube S."/>
            <person name="Kotiranta H."/>
            <person name="LaButti K.M."/>
            <person name="Lechner B.E."/>
            <person name="Liimatainen K."/>
            <person name="Lipzen A."/>
            <person name="Lukacs Z."/>
            <person name="Mihaltcheva S."/>
            <person name="Morgado L.N."/>
            <person name="Niskanen T."/>
            <person name="Noordeloos M.E."/>
            <person name="Ohm R.A."/>
            <person name="Ortiz-Santana B."/>
            <person name="Ovrebo C."/>
            <person name="Racz N."/>
            <person name="Riley R."/>
            <person name="Savchenko A."/>
            <person name="Shiryaev A."/>
            <person name="Soop K."/>
            <person name="Spirin V."/>
            <person name="Szebenyi C."/>
            <person name="Tomsovsky M."/>
            <person name="Tulloss R.E."/>
            <person name="Uehling J."/>
            <person name="Grigoriev I.V."/>
            <person name="Vagvolgyi C."/>
            <person name="Papp T."/>
            <person name="Martin F.M."/>
            <person name="Miettinen O."/>
            <person name="Hibbett D.S."/>
            <person name="Nagy L.G."/>
        </authorList>
    </citation>
    <scope>NUCLEOTIDE SEQUENCE [LARGE SCALE GENOMIC DNA]</scope>
    <source>
        <strain evidence="5 6">OMC1185</strain>
    </source>
</reference>
<feature type="domain" description="K Homology" evidence="4">
    <location>
        <begin position="60"/>
        <end position="107"/>
    </location>
</feature>
<protein>
    <recommendedName>
        <fullName evidence="4">K Homology domain-containing protein</fullName>
    </recommendedName>
</protein>
<dbReference type="Pfam" id="PF15985">
    <property type="entry name" value="KH_6"/>
    <property type="match status" value="1"/>
</dbReference>
<dbReference type="InterPro" id="IPR049469">
    <property type="entry name" value="RRP40_KH-I"/>
</dbReference>
<dbReference type="GO" id="GO:0034475">
    <property type="term" value="P:U4 snRNA 3'-end processing"/>
    <property type="evidence" value="ECO:0007669"/>
    <property type="project" value="TreeGrafter"/>
</dbReference>
<dbReference type="GO" id="GO:0071038">
    <property type="term" value="P:TRAMP-dependent tRNA surveillance pathway"/>
    <property type="evidence" value="ECO:0007669"/>
    <property type="project" value="TreeGrafter"/>
</dbReference>
<dbReference type="GO" id="GO:0071035">
    <property type="term" value="P:nuclear polyadenylation-dependent rRNA catabolic process"/>
    <property type="evidence" value="ECO:0007669"/>
    <property type="project" value="TreeGrafter"/>
</dbReference>
<dbReference type="AlphaFoldDB" id="A0A5C3N5Y0"/>